<keyword evidence="1" id="KW-1185">Reference proteome</keyword>
<evidence type="ECO:0000313" key="1">
    <source>
        <dbReference type="Proteomes" id="UP000790787"/>
    </source>
</evidence>
<dbReference type="Proteomes" id="UP000790787">
    <property type="component" value="Chromosome 13"/>
</dbReference>
<name>A0AC58SJE5_TOBAC</name>
<gene>
    <name evidence="2" type="primary">LOC142168323</name>
</gene>
<evidence type="ECO:0000313" key="2">
    <source>
        <dbReference type="RefSeq" id="XP_075085090.1"/>
    </source>
</evidence>
<sequence>MEGKNADAAVDYISKLPEPILQKILSFLLVKEAAQLSTLSKTFNSAWNSLSYLNFGYILSKNITELVNVVDQILANRQNHKLELPHNGIKFSSLRVLDLSKALLGEHFIQALCESCSSLEDSTLNECRGLASLQIAGTLPKLRRVWLACL</sequence>
<reference evidence="1" key="1">
    <citation type="journal article" date="2014" name="Nat. Commun.">
        <title>The tobacco genome sequence and its comparison with those of tomato and potato.</title>
        <authorList>
            <person name="Sierro N."/>
            <person name="Battey J.N."/>
            <person name="Ouadi S."/>
            <person name="Bakaher N."/>
            <person name="Bovet L."/>
            <person name="Willig A."/>
            <person name="Goepfert S."/>
            <person name="Peitsch M.C."/>
            <person name="Ivanov N.V."/>
        </authorList>
    </citation>
    <scope>NUCLEOTIDE SEQUENCE [LARGE SCALE GENOMIC DNA]</scope>
</reference>
<reference evidence="2" key="2">
    <citation type="submission" date="2025-08" db="UniProtKB">
        <authorList>
            <consortium name="RefSeq"/>
        </authorList>
    </citation>
    <scope>IDENTIFICATION</scope>
    <source>
        <tissue evidence="2">Leaf</tissue>
    </source>
</reference>
<proteinExistence type="predicted"/>
<organism evidence="1 2">
    <name type="scientific">Nicotiana tabacum</name>
    <name type="common">Common tobacco</name>
    <dbReference type="NCBI Taxonomy" id="4097"/>
    <lineage>
        <taxon>Eukaryota</taxon>
        <taxon>Viridiplantae</taxon>
        <taxon>Streptophyta</taxon>
        <taxon>Embryophyta</taxon>
        <taxon>Tracheophyta</taxon>
        <taxon>Spermatophyta</taxon>
        <taxon>Magnoliopsida</taxon>
        <taxon>eudicotyledons</taxon>
        <taxon>Gunneridae</taxon>
        <taxon>Pentapetalae</taxon>
        <taxon>asterids</taxon>
        <taxon>lamiids</taxon>
        <taxon>Solanales</taxon>
        <taxon>Solanaceae</taxon>
        <taxon>Nicotianoideae</taxon>
        <taxon>Nicotianeae</taxon>
        <taxon>Nicotiana</taxon>
    </lineage>
</organism>
<accession>A0AC58SJE5</accession>
<protein>
    <submittedName>
        <fullName evidence="2">F-box/LRR-repeat protein At3g26922-like</fullName>
    </submittedName>
</protein>
<dbReference type="RefSeq" id="XP_075085090.1">
    <property type="nucleotide sequence ID" value="XM_075228989.1"/>
</dbReference>